<evidence type="ECO:0000256" key="6">
    <source>
        <dbReference type="RuleBase" id="RU003915"/>
    </source>
</evidence>
<dbReference type="SUPFAM" id="SSF54534">
    <property type="entry name" value="FKBP-like"/>
    <property type="match status" value="1"/>
</dbReference>
<dbReference type="Gene3D" id="3.10.50.40">
    <property type="match status" value="1"/>
</dbReference>
<dbReference type="EC" id="5.2.1.8" evidence="6"/>
<keyword evidence="3 5" id="KW-0697">Rotamase</keyword>
<dbReference type="KEGG" id="ttc:FOKN1_0909"/>
<keyword evidence="9" id="KW-1185">Reference proteome</keyword>
<dbReference type="PANTHER" id="PTHR47861:SF4">
    <property type="entry name" value="FKBP-TYPE 16 KDA PEPTIDYL-PROLYL CIS-TRANS ISOMERASE"/>
    <property type="match status" value="1"/>
</dbReference>
<dbReference type="InterPro" id="IPR046357">
    <property type="entry name" value="PPIase_dom_sf"/>
</dbReference>
<evidence type="ECO:0000256" key="4">
    <source>
        <dbReference type="ARBA" id="ARBA00023235"/>
    </source>
</evidence>
<name>A0A1Z4VNW1_9GAMM</name>
<feature type="domain" description="PPIase FKBP-type" evidence="7">
    <location>
        <begin position="10"/>
        <end position="108"/>
    </location>
</feature>
<dbReference type="InterPro" id="IPR048261">
    <property type="entry name" value="SlpA/SlyD-like_ins_sf"/>
</dbReference>
<evidence type="ECO:0000256" key="5">
    <source>
        <dbReference type="PROSITE-ProRule" id="PRU00277"/>
    </source>
</evidence>
<dbReference type="PROSITE" id="PS50059">
    <property type="entry name" value="FKBP_PPIASE"/>
    <property type="match status" value="1"/>
</dbReference>
<gene>
    <name evidence="8" type="ORF">FOKN1_0909</name>
</gene>
<evidence type="ECO:0000313" key="9">
    <source>
        <dbReference type="Proteomes" id="UP000218765"/>
    </source>
</evidence>
<dbReference type="OrthoDB" id="9808891at2"/>
<dbReference type="EMBL" id="AP018052">
    <property type="protein sequence ID" value="BAZ93310.1"/>
    <property type="molecule type" value="Genomic_DNA"/>
</dbReference>
<dbReference type="InterPro" id="IPR001179">
    <property type="entry name" value="PPIase_FKBP_dom"/>
</dbReference>
<dbReference type="GO" id="GO:0003755">
    <property type="term" value="F:peptidyl-prolyl cis-trans isomerase activity"/>
    <property type="evidence" value="ECO:0007669"/>
    <property type="project" value="UniProtKB-UniRule"/>
</dbReference>
<dbReference type="Pfam" id="PF00254">
    <property type="entry name" value="FKBP_C"/>
    <property type="match status" value="1"/>
</dbReference>
<sequence>MSFEPEIQYGYRVTLHVRIRTADERVVEDTFDDDPLELVMGDGTLHPNLELGLYGMKAGQEQTLTLTSQQAFGERDPANVHWLDRADFPADIEPEPGLIIGFATPDGEEIPGAVLEVEAGRVKVDFNHPLAGKPIHFDAKILKVELPADA</sequence>
<evidence type="ECO:0000256" key="1">
    <source>
        <dbReference type="ARBA" id="ARBA00000971"/>
    </source>
</evidence>
<organism evidence="8 9">
    <name type="scientific">Thiohalobacter thiocyanaticus</name>
    <dbReference type="NCBI Taxonomy" id="585455"/>
    <lineage>
        <taxon>Bacteria</taxon>
        <taxon>Pseudomonadati</taxon>
        <taxon>Pseudomonadota</taxon>
        <taxon>Gammaproteobacteria</taxon>
        <taxon>Thiohalobacterales</taxon>
        <taxon>Thiohalobacteraceae</taxon>
        <taxon>Thiohalobacter</taxon>
    </lineage>
</organism>
<protein>
    <recommendedName>
        <fullName evidence="6">Peptidyl-prolyl cis-trans isomerase</fullName>
        <ecNumber evidence="6">5.2.1.8</ecNumber>
    </recommendedName>
</protein>
<evidence type="ECO:0000256" key="2">
    <source>
        <dbReference type="ARBA" id="ARBA00006577"/>
    </source>
</evidence>
<evidence type="ECO:0000313" key="8">
    <source>
        <dbReference type="EMBL" id="BAZ93310.1"/>
    </source>
</evidence>
<dbReference type="PANTHER" id="PTHR47861">
    <property type="entry name" value="FKBP-TYPE PEPTIDYL-PROLYL CIS-TRANS ISOMERASE SLYD"/>
    <property type="match status" value="1"/>
</dbReference>
<proteinExistence type="inferred from homology"/>
<dbReference type="InterPro" id="IPR054016">
    <property type="entry name" value="FKBP26_IF"/>
</dbReference>
<dbReference type="AlphaFoldDB" id="A0A1Z4VNW1"/>
<dbReference type="Gene3D" id="2.40.10.330">
    <property type="match status" value="1"/>
</dbReference>
<evidence type="ECO:0000256" key="3">
    <source>
        <dbReference type="ARBA" id="ARBA00023110"/>
    </source>
</evidence>
<comment type="catalytic activity">
    <reaction evidence="1 5 6">
        <text>[protein]-peptidylproline (omega=180) = [protein]-peptidylproline (omega=0)</text>
        <dbReference type="Rhea" id="RHEA:16237"/>
        <dbReference type="Rhea" id="RHEA-COMP:10747"/>
        <dbReference type="Rhea" id="RHEA-COMP:10748"/>
        <dbReference type="ChEBI" id="CHEBI:83833"/>
        <dbReference type="ChEBI" id="CHEBI:83834"/>
        <dbReference type="EC" id="5.2.1.8"/>
    </reaction>
</comment>
<dbReference type="Proteomes" id="UP000218765">
    <property type="component" value="Chromosome"/>
</dbReference>
<dbReference type="RefSeq" id="WP_096365154.1">
    <property type="nucleotide sequence ID" value="NZ_AP018052.1"/>
</dbReference>
<reference evidence="8 9" key="1">
    <citation type="submission" date="2017-05" db="EMBL/GenBank/DDBJ databases">
        <title>Thiocyanate degradation by Thiohalobacter thiocyanaticus FOKN1.</title>
        <authorList>
            <person name="Oshiki M."/>
            <person name="Fukushima T."/>
            <person name="Kawano S."/>
            <person name="Nakagawa J."/>
        </authorList>
    </citation>
    <scope>NUCLEOTIDE SEQUENCE [LARGE SCALE GENOMIC DNA]</scope>
    <source>
        <strain evidence="8 9">FOKN1</strain>
    </source>
</reference>
<evidence type="ECO:0000259" key="7">
    <source>
        <dbReference type="PROSITE" id="PS50059"/>
    </source>
</evidence>
<dbReference type="Pfam" id="PF22199">
    <property type="entry name" value="FKBP26_IF"/>
    <property type="match status" value="1"/>
</dbReference>
<accession>A0A1Z4VNW1</accession>
<keyword evidence="4 5" id="KW-0413">Isomerase</keyword>
<comment type="similarity">
    <text evidence="2 6">Belongs to the FKBP-type PPIase family.</text>
</comment>